<evidence type="ECO:0000256" key="3">
    <source>
        <dbReference type="ARBA" id="ARBA00022679"/>
    </source>
</evidence>
<gene>
    <name evidence="10" type="ORF">EEDITHA_LOCUS12647</name>
</gene>
<dbReference type="GO" id="GO:0004519">
    <property type="term" value="F:endonuclease activity"/>
    <property type="evidence" value="ECO:0007669"/>
    <property type="project" value="UniProtKB-KW"/>
</dbReference>
<keyword evidence="5" id="KW-0540">Nuclease</keyword>
<dbReference type="GO" id="GO:0008233">
    <property type="term" value="F:peptidase activity"/>
    <property type="evidence" value="ECO:0007669"/>
    <property type="project" value="UniProtKB-KW"/>
</dbReference>
<evidence type="ECO:0000256" key="2">
    <source>
        <dbReference type="ARBA" id="ARBA00022670"/>
    </source>
</evidence>
<name>A0AAU9UI89_EUPED</name>
<evidence type="ECO:0000256" key="6">
    <source>
        <dbReference type="ARBA" id="ARBA00022759"/>
    </source>
</evidence>
<dbReference type="Pfam" id="PF17919">
    <property type="entry name" value="RT_RNaseH_2"/>
    <property type="match status" value="1"/>
</dbReference>
<keyword evidence="8" id="KW-0695">RNA-directed DNA polymerase</keyword>
<keyword evidence="4" id="KW-0548">Nucleotidyltransferase</keyword>
<evidence type="ECO:0000256" key="7">
    <source>
        <dbReference type="ARBA" id="ARBA00022801"/>
    </source>
</evidence>
<dbReference type="Pfam" id="PF00078">
    <property type="entry name" value="RVT_1"/>
    <property type="match status" value="1"/>
</dbReference>
<keyword evidence="7" id="KW-0378">Hydrolase</keyword>
<dbReference type="Gene3D" id="3.10.10.10">
    <property type="entry name" value="HIV Type 1 Reverse Transcriptase, subunit A, domain 1"/>
    <property type="match status" value="1"/>
</dbReference>
<feature type="domain" description="Reverse transcriptase" evidence="9">
    <location>
        <begin position="90"/>
        <end position="307"/>
    </location>
</feature>
<accession>A0AAU9UI89</accession>
<dbReference type="PANTHER" id="PTHR33064:SF37">
    <property type="entry name" value="RIBONUCLEASE H"/>
    <property type="match status" value="1"/>
</dbReference>
<keyword evidence="11" id="KW-1185">Reference proteome</keyword>
<dbReference type="EMBL" id="CAKOGL010000018">
    <property type="protein sequence ID" value="CAH2097419.1"/>
    <property type="molecule type" value="Genomic_DNA"/>
</dbReference>
<dbReference type="PROSITE" id="PS50878">
    <property type="entry name" value="RT_POL"/>
    <property type="match status" value="1"/>
</dbReference>
<keyword evidence="3" id="KW-0808">Transferase</keyword>
<keyword evidence="2" id="KW-0645">Protease</keyword>
<dbReference type="Proteomes" id="UP001153954">
    <property type="component" value="Unassembled WGS sequence"/>
</dbReference>
<dbReference type="InterPro" id="IPR041577">
    <property type="entry name" value="RT_RNaseH_2"/>
</dbReference>
<evidence type="ECO:0000259" key="9">
    <source>
        <dbReference type="PROSITE" id="PS50878"/>
    </source>
</evidence>
<evidence type="ECO:0000256" key="8">
    <source>
        <dbReference type="ARBA" id="ARBA00022918"/>
    </source>
</evidence>
<dbReference type="EC" id="2.7.7.49" evidence="1"/>
<dbReference type="Gene3D" id="3.30.70.270">
    <property type="match status" value="2"/>
</dbReference>
<dbReference type="PANTHER" id="PTHR33064">
    <property type="entry name" value="POL PROTEIN"/>
    <property type="match status" value="1"/>
</dbReference>
<proteinExistence type="predicted"/>
<protein>
    <recommendedName>
        <fullName evidence="1">RNA-directed DNA polymerase</fullName>
        <ecNumber evidence="1">2.7.7.49</ecNumber>
    </recommendedName>
</protein>
<keyword evidence="6" id="KW-0255">Endonuclease</keyword>
<comment type="caution">
    <text evidence="10">The sequence shown here is derived from an EMBL/GenBank/DDBJ whole genome shotgun (WGS) entry which is preliminary data.</text>
</comment>
<reference evidence="10" key="1">
    <citation type="submission" date="2022-03" db="EMBL/GenBank/DDBJ databases">
        <authorList>
            <person name="Tunstrom K."/>
        </authorList>
    </citation>
    <scope>NUCLEOTIDE SEQUENCE</scope>
</reference>
<evidence type="ECO:0000313" key="10">
    <source>
        <dbReference type="EMBL" id="CAH2097419.1"/>
    </source>
</evidence>
<dbReference type="FunFam" id="3.10.10.10:FF:000007">
    <property type="entry name" value="Retrovirus-related Pol polyprotein from transposon 17.6-like Protein"/>
    <property type="match status" value="1"/>
</dbReference>
<dbReference type="GO" id="GO:0003964">
    <property type="term" value="F:RNA-directed DNA polymerase activity"/>
    <property type="evidence" value="ECO:0007669"/>
    <property type="project" value="UniProtKB-KW"/>
</dbReference>
<evidence type="ECO:0000256" key="4">
    <source>
        <dbReference type="ARBA" id="ARBA00022695"/>
    </source>
</evidence>
<evidence type="ECO:0000313" key="11">
    <source>
        <dbReference type="Proteomes" id="UP001153954"/>
    </source>
</evidence>
<dbReference type="InterPro" id="IPR000477">
    <property type="entry name" value="RT_dom"/>
</dbReference>
<evidence type="ECO:0000256" key="5">
    <source>
        <dbReference type="ARBA" id="ARBA00022722"/>
    </source>
</evidence>
<dbReference type="InterPro" id="IPR043128">
    <property type="entry name" value="Rev_trsase/Diguanyl_cyclase"/>
</dbReference>
<dbReference type="AlphaFoldDB" id="A0AAU9UI89"/>
<dbReference type="FunFam" id="3.30.70.270:FF:000020">
    <property type="entry name" value="Transposon Tf2-6 polyprotein-like Protein"/>
    <property type="match status" value="1"/>
</dbReference>
<dbReference type="InterPro" id="IPR043502">
    <property type="entry name" value="DNA/RNA_pol_sf"/>
</dbReference>
<dbReference type="CDD" id="cd01647">
    <property type="entry name" value="RT_LTR"/>
    <property type="match status" value="1"/>
</dbReference>
<dbReference type="SUPFAM" id="SSF56672">
    <property type="entry name" value="DNA/RNA polymerases"/>
    <property type="match status" value="1"/>
</dbReference>
<sequence>MNKNNKLSRYQRICNELRTDHLNYKEKKSLYKIYNKYSEIIYLEGDELTCTHSIVHEISTGQQQNPINSKTYQYPEVHKEKVKTQINKMLKQGIIRPSTSPWSSPLWVVPKKKDASGKVKWRVVIDYRKLNNVTIGNAYPLPNISEILDQLGNSTYFTTLELASGFHQIKMHPKNIPKTAFSTPTSLYEYTRMPFGLKNAPATFQRLMNNVLSGLQGLYCFVYLDDIVIYANSIRDHEIKLESIFKKLQHHNLKLQPGKFMRHEVAYLGHVISNKGVLPDPEKTKVITNFPVPKNSKEIKSFLGLIGYYRKFIENFSKLTKPLTKLLKKNTPFTWTEEQQESFDTMRNILISPKILQYPDFTKELILTTDASNFAIAAVLS</sequence>
<dbReference type="InterPro" id="IPR051320">
    <property type="entry name" value="Viral_Replic_Matur_Polypro"/>
</dbReference>
<dbReference type="GO" id="GO:0006508">
    <property type="term" value="P:proteolysis"/>
    <property type="evidence" value="ECO:0007669"/>
    <property type="project" value="UniProtKB-KW"/>
</dbReference>
<evidence type="ECO:0000256" key="1">
    <source>
        <dbReference type="ARBA" id="ARBA00012493"/>
    </source>
</evidence>
<organism evidence="10 11">
    <name type="scientific">Euphydryas editha</name>
    <name type="common">Edith's checkerspot</name>
    <dbReference type="NCBI Taxonomy" id="104508"/>
    <lineage>
        <taxon>Eukaryota</taxon>
        <taxon>Metazoa</taxon>
        <taxon>Ecdysozoa</taxon>
        <taxon>Arthropoda</taxon>
        <taxon>Hexapoda</taxon>
        <taxon>Insecta</taxon>
        <taxon>Pterygota</taxon>
        <taxon>Neoptera</taxon>
        <taxon>Endopterygota</taxon>
        <taxon>Lepidoptera</taxon>
        <taxon>Glossata</taxon>
        <taxon>Ditrysia</taxon>
        <taxon>Papilionoidea</taxon>
        <taxon>Nymphalidae</taxon>
        <taxon>Nymphalinae</taxon>
        <taxon>Euphydryas</taxon>
    </lineage>
</organism>